<protein>
    <submittedName>
        <fullName evidence="1">Uncharacterized protein</fullName>
    </submittedName>
</protein>
<dbReference type="RefSeq" id="WP_145027352.1">
    <property type="nucleotide sequence ID" value="NZ_CP036271.1"/>
</dbReference>
<accession>A0A517S9E2</accession>
<dbReference type="EMBL" id="CP036271">
    <property type="protein sequence ID" value="QDT52741.1"/>
    <property type="molecule type" value="Genomic_DNA"/>
</dbReference>
<name>A0A517S9E2_9PLAN</name>
<reference evidence="1 2" key="1">
    <citation type="submission" date="2019-02" db="EMBL/GenBank/DDBJ databases">
        <title>Deep-cultivation of Planctomycetes and their phenomic and genomic characterization uncovers novel biology.</title>
        <authorList>
            <person name="Wiegand S."/>
            <person name="Jogler M."/>
            <person name="Boedeker C."/>
            <person name="Pinto D."/>
            <person name="Vollmers J."/>
            <person name="Rivas-Marin E."/>
            <person name="Kohn T."/>
            <person name="Peeters S.H."/>
            <person name="Heuer A."/>
            <person name="Rast P."/>
            <person name="Oberbeckmann S."/>
            <person name="Bunk B."/>
            <person name="Jeske O."/>
            <person name="Meyerdierks A."/>
            <person name="Storesund J.E."/>
            <person name="Kallscheuer N."/>
            <person name="Luecker S."/>
            <person name="Lage O.M."/>
            <person name="Pohl T."/>
            <person name="Merkel B.J."/>
            <person name="Hornburger P."/>
            <person name="Mueller R.-W."/>
            <person name="Bruemmer F."/>
            <person name="Labrenz M."/>
            <person name="Spormann A.M."/>
            <person name="Op den Camp H."/>
            <person name="Overmann J."/>
            <person name="Amann R."/>
            <person name="Jetten M.S.M."/>
            <person name="Mascher T."/>
            <person name="Medema M.H."/>
            <person name="Devos D.P."/>
            <person name="Kaster A.-K."/>
            <person name="Ovreas L."/>
            <person name="Rohde M."/>
            <person name="Galperin M.Y."/>
            <person name="Jogler C."/>
        </authorList>
    </citation>
    <scope>NUCLEOTIDE SEQUENCE [LARGE SCALE GENOMIC DNA]</scope>
    <source>
        <strain evidence="1 2">Pan44</strain>
    </source>
</reference>
<keyword evidence="2" id="KW-1185">Reference proteome</keyword>
<dbReference type="KEGG" id="ccos:Pan44_07530"/>
<dbReference type="AlphaFoldDB" id="A0A517S9E2"/>
<sequence length="104" mass="10979">MCRPRKVNLGCAGSRADLCKATGIPRGWSKLLVAATKSGLGRSGKHSLEGRSYIASTKAEGSPTLSYTITAAGSKALVATRPLPMRANLTHHIWKLDDLFGEAA</sequence>
<organism evidence="1 2">
    <name type="scientific">Caulifigura coniformis</name>
    <dbReference type="NCBI Taxonomy" id="2527983"/>
    <lineage>
        <taxon>Bacteria</taxon>
        <taxon>Pseudomonadati</taxon>
        <taxon>Planctomycetota</taxon>
        <taxon>Planctomycetia</taxon>
        <taxon>Planctomycetales</taxon>
        <taxon>Planctomycetaceae</taxon>
        <taxon>Caulifigura</taxon>
    </lineage>
</organism>
<gene>
    <name evidence="1" type="ORF">Pan44_07530</name>
</gene>
<dbReference type="Proteomes" id="UP000315700">
    <property type="component" value="Chromosome"/>
</dbReference>
<evidence type="ECO:0000313" key="1">
    <source>
        <dbReference type="EMBL" id="QDT52741.1"/>
    </source>
</evidence>
<dbReference type="InParanoid" id="A0A517S9E2"/>
<proteinExistence type="predicted"/>
<evidence type="ECO:0000313" key="2">
    <source>
        <dbReference type="Proteomes" id="UP000315700"/>
    </source>
</evidence>